<proteinExistence type="predicted"/>
<evidence type="ECO:0008006" key="4">
    <source>
        <dbReference type="Google" id="ProtNLM"/>
    </source>
</evidence>
<keyword evidence="1" id="KW-0472">Membrane</keyword>
<feature type="transmembrane region" description="Helical" evidence="1">
    <location>
        <begin position="36"/>
        <end position="56"/>
    </location>
</feature>
<dbReference type="Pfam" id="PF11683">
    <property type="entry name" value="DUF3278"/>
    <property type="match status" value="1"/>
</dbReference>
<keyword evidence="1" id="KW-0812">Transmembrane</keyword>
<reference evidence="2 3" key="1">
    <citation type="journal article" date="2015" name="Genome Announc.">
        <title>Expanding the biotechnology potential of lactobacilli through comparative genomics of 213 strains and associated genera.</title>
        <authorList>
            <person name="Sun Z."/>
            <person name="Harris H.M."/>
            <person name="McCann A."/>
            <person name="Guo C."/>
            <person name="Argimon S."/>
            <person name="Zhang W."/>
            <person name="Yang X."/>
            <person name="Jeffery I.B."/>
            <person name="Cooney J.C."/>
            <person name="Kagawa T.F."/>
            <person name="Liu W."/>
            <person name="Song Y."/>
            <person name="Salvetti E."/>
            <person name="Wrobel A."/>
            <person name="Rasinkangas P."/>
            <person name="Parkhill J."/>
            <person name="Rea M.C."/>
            <person name="O'Sullivan O."/>
            <person name="Ritari J."/>
            <person name="Douillard F.P."/>
            <person name="Paul Ross R."/>
            <person name="Yang R."/>
            <person name="Briner A.E."/>
            <person name="Felis G.E."/>
            <person name="de Vos W.M."/>
            <person name="Barrangou R."/>
            <person name="Klaenhammer T.R."/>
            <person name="Caufield P.W."/>
            <person name="Cui Y."/>
            <person name="Zhang H."/>
            <person name="O'Toole P.W."/>
        </authorList>
    </citation>
    <scope>NUCLEOTIDE SEQUENCE [LARGE SCALE GENOMIC DNA]</scope>
    <source>
        <strain evidence="2 3">DSM 4864</strain>
    </source>
</reference>
<dbReference type="AlphaFoldDB" id="A0A0R1WFQ4"/>
<feature type="transmembrane region" description="Helical" evidence="1">
    <location>
        <begin position="148"/>
        <end position="174"/>
    </location>
</feature>
<accession>A0A0R1WFQ4</accession>
<comment type="caution">
    <text evidence="2">The sequence shown here is derived from an EMBL/GenBank/DDBJ whole genome shotgun (WGS) entry which is preliminary data.</text>
</comment>
<organism evidence="2 3">
    <name type="scientific">Limosilactobacillus oris DSM 4864</name>
    <dbReference type="NCBI Taxonomy" id="1423779"/>
    <lineage>
        <taxon>Bacteria</taxon>
        <taxon>Bacillati</taxon>
        <taxon>Bacillota</taxon>
        <taxon>Bacilli</taxon>
        <taxon>Lactobacillales</taxon>
        <taxon>Lactobacillaceae</taxon>
        <taxon>Limosilactobacillus</taxon>
    </lineage>
</organism>
<evidence type="ECO:0000313" key="2">
    <source>
        <dbReference type="EMBL" id="KRM14553.1"/>
    </source>
</evidence>
<feature type="transmembrane region" description="Helical" evidence="1">
    <location>
        <begin position="62"/>
        <end position="84"/>
    </location>
</feature>
<protein>
    <recommendedName>
        <fullName evidence="4">DUF3278 domain-containing protein</fullName>
    </recommendedName>
</protein>
<evidence type="ECO:0000313" key="3">
    <source>
        <dbReference type="Proteomes" id="UP000050973"/>
    </source>
</evidence>
<dbReference type="RefSeq" id="WP_003715076.1">
    <property type="nucleotide sequence ID" value="NZ_AZGE01000026.1"/>
</dbReference>
<feature type="transmembrane region" description="Helical" evidence="1">
    <location>
        <begin position="112"/>
        <end position="136"/>
    </location>
</feature>
<sequence>MTKEKLRDGLLKLSYGISGELDEYQRQRLDHLGNSGYLLLTLFTPLLLLVAMVLALTTTYKIAFLFAFISILTLFIVVTWYFYLVMGKERVLINELPTKELKKTKRWVVKRGIIIGLVAALVEAIVQVAVFLANAGDSLTKVPTVAQVMIYVVLVFNSLFFGLLVGCGWGWMYWRNLKKGE</sequence>
<gene>
    <name evidence="2" type="ORF">FC49_GL001036</name>
</gene>
<dbReference type="InterPro" id="IPR021697">
    <property type="entry name" value="DUF3278"/>
</dbReference>
<dbReference type="EMBL" id="AZGE01000026">
    <property type="protein sequence ID" value="KRM14553.1"/>
    <property type="molecule type" value="Genomic_DNA"/>
</dbReference>
<evidence type="ECO:0000256" key="1">
    <source>
        <dbReference type="SAM" id="Phobius"/>
    </source>
</evidence>
<dbReference type="PATRIC" id="fig|1423779.3.peg.1057"/>
<dbReference type="Proteomes" id="UP000050973">
    <property type="component" value="Unassembled WGS sequence"/>
</dbReference>
<keyword evidence="1" id="KW-1133">Transmembrane helix</keyword>
<name>A0A0R1WFQ4_9LACO</name>